<dbReference type="Proteomes" id="UP000428260">
    <property type="component" value="Chromosome"/>
</dbReference>
<evidence type="ECO:0000256" key="1">
    <source>
        <dbReference type="ARBA" id="ARBA00004772"/>
    </source>
</evidence>
<dbReference type="EC" id="4.2.1.75" evidence="3 9"/>
<evidence type="ECO:0000256" key="7">
    <source>
        <dbReference type="ARBA" id="ARBA00040167"/>
    </source>
</evidence>
<organism evidence="11 12">
    <name type="scientific">Maribellus comscasis</name>
    <dbReference type="NCBI Taxonomy" id="2681766"/>
    <lineage>
        <taxon>Bacteria</taxon>
        <taxon>Pseudomonadati</taxon>
        <taxon>Bacteroidota</taxon>
        <taxon>Bacteroidia</taxon>
        <taxon>Marinilabiliales</taxon>
        <taxon>Prolixibacteraceae</taxon>
        <taxon>Maribellus</taxon>
    </lineage>
</organism>
<reference evidence="11 12" key="1">
    <citation type="submission" date="2019-11" db="EMBL/GenBank/DDBJ databases">
        <authorList>
            <person name="Zheng R.K."/>
            <person name="Sun C.M."/>
        </authorList>
    </citation>
    <scope>NUCLEOTIDE SEQUENCE [LARGE SCALE GENOMIC DNA]</scope>
    <source>
        <strain evidence="11 12">WC007</strain>
    </source>
</reference>
<evidence type="ECO:0000256" key="4">
    <source>
        <dbReference type="ARBA" id="ARBA00023239"/>
    </source>
</evidence>
<feature type="domain" description="Tetrapyrrole biosynthesis uroporphyrinogen III synthase" evidence="10">
    <location>
        <begin position="20"/>
        <end position="248"/>
    </location>
</feature>
<dbReference type="AlphaFoldDB" id="A0A6I6JP11"/>
<comment type="catalytic activity">
    <reaction evidence="8 9">
        <text>hydroxymethylbilane = uroporphyrinogen III + H2O</text>
        <dbReference type="Rhea" id="RHEA:18965"/>
        <dbReference type="ChEBI" id="CHEBI:15377"/>
        <dbReference type="ChEBI" id="CHEBI:57308"/>
        <dbReference type="ChEBI" id="CHEBI:57845"/>
        <dbReference type="EC" id="4.2.1.75"/>
    </reaction>
</comment>
<dbReference type="GO" id="GO:0004852">
    <property type="term" value="F:uroporphyrinogen-III synthase activity"/>
    <property type="evidence" value="ECO:0007669"/>
    <property type="project" value="UniProtKB-UniRule"/>
</dbReference>
<dbReference type="PANTHER" id="PTHR38042:SF1">
    <property type="entry name" value="UROPORPHYRINOGEN-III SYNTHASE, CHLOROPLASTIC"/>
    <property type="match status" value="1"/>
</dbReference>
<evidence type="ECO:0000313" key="12">
    <source>
        <dbReference type="Proteomes" id="UP000428260"/>
    </source>
</evidence>
<sequence>MNHLLKNKLFISTRPKGQSDELNRLLKEAGAETVEMPLIEIRPANLSEKENDILEQLEQFQWLIFTSPNGVRYFFEVLEKRGIANLPEKIQIAVIGPKTEEELSFFGYSPAFVNPGNTGEHFAAAFLKKVENNSYQPRILLALGNLARTVIQNELSGVAACMRLNVYKTVIPDLTDEKTVQLIKDNRYEMLIFTSPSAIQNFMKRFNDISAKNIRLACIGETTASEARKQGIQPLVVAKNASAQGIVESIIQYYS</sequence>
<comment type="similarity">
    <text evidence="2 9">Belongs to the uroporphyrinogen-III synthase family.</text>
</comment>
<dbReference type="GO" id="GO:0006780">
    <property type="term" value="P:uroporphyrinogen III biosynthetic process"/>
    <property type="evidence" value="ECO:0007669"/>
    <property type="project" value="UniProtKB-UniRule"/>
</dbReference>
<dbReference type="InterPro" id="IPR003754">
    <property type="entry name" value="4pyrrol_synth_uPrphyn_synth"/>
</dbReference>
<comment type="function">
    <text evidence="6 9">Catalyzes cyclization of the linear tetrapyrrole, hydroxymethylbilane, to the macrocyclic uroporphyrinogen III.</text>
</comment>
<evidence type="ECO:0000259" key="10">
    <source>
        <dbReference type="Pfam" id="PF02602"/>
    </source>
</evidence>
<proteinExistence type="inferred from homology"/>
<evidence type="ECO:0000256" key="3">
    <source>
        <dbReference type="ARBA" id="ARBA00013109"/>
    </source>
</evidence>
<dbReference type="RefSeq" id="WP_158866048.1">
    <property type="nucleotide sequence ID" value="NZ_CP046401.1"/>
</dbReference>
<dbReference type="Pfam" id="PF02602">
    <property type="entry name" value="HEM4"/>
    <property type="match status" value="1"/>
</dbReference>
<dbReference type="Gene3D" id="3.40.50.10090">
    <property type="match status" value="2"/>
</dbReference>
<dbReference type="EMBL" id="CP046401">
    <property type="protein sequence ID" value="QGY44191.1"/>
    <property type="molecule type" value="Genomic_DNA"/>
</dbReference>
<comment type="pathway">
    <text evidence="1 9">Porphyrin-containing compound metabolism; protoporphyrin-IX biosynthesis; coproporphyrinogen-III from 5-aminolevulinate: step 3/4.</text>
</comment>
<gene>
    <name evidence="11" type="ORF">GM418_11130</name>
</gene>
<dbReference type="GO" id="GO:0006782">
    <property type="term" value="P:protoporphyrinogen IX biosynthetic process"/>
    <property type="evidence" value="ECO:0007669"/>
    <property type="project" value="UniProtKB-UniRule"/>
</dbReference>
<evidence type="ECO:0000256" key="6">
    <source>
        <dbReference type="ARBA" id="ARBA00037589"/>
    </source>
</evidence>
<dbReference type="SUPFAM" id="SSF69618">
    <property type="entry name" value="HemD-like"/>
    <property type="match status" value="1"/>
</dbReference>
<dbReference type="InterPro" id="IPR036108">
    <property type="entry name" value="4pyrrol_syn_uPrphyn_synt_sf"/>
</dbReference>
<evidence type="ECO:0000256" key="5">
    <source>
        <dbReference type="ARBA" id="ARBA00023244"/>
    </source>
</evidence>
<dbReference type="PANTHER" id="PTHR38042">
    <property type="entry name" value="UROPORPHYRINOGEN-III SYNTHASE, CHLOROPLASTIC"/>
    <property type="match status" value="1"/>
</dbReference>
<accession>A0A6I6JP11</accession>
<keyword evidence="5 9" id="KW-0627">Porphyrin biosynthesis</keyword>
<dbReference type="UniPathway" id="UPA00251">
    <property type="reaction ID" value="UER00320"/>
</dbReference>
<evidence type="ECO:0000256" key="8">
    <source>
        <dbReference type="ARBA" id="ARBA00048617"/>
    </source>
</evidence>
<evidence type="ECO:0000256" key="9">
    <source>
        <dbReference type="RuleBase" id="RU366031"/>
    </source>
</evidence>
<keyword evidence="12" id="KW-1185">Reference proteome</keyword>
<evidence type="ECO:0000313" key="11">
    <source>
        <dbReference type="EMBL" id="QGY44191.1"/>
    </source>
</evidence>
<dbReference type="InterPro" id="IPR039793">
    <property type="entry name" value="UROS/Hem4"/>
</dbReference>
<name>A0A6I6JP11_9BACT</name>
<keyword evidence="4 9" id="KW-0456">Lyase</keyword>
<dbReference type="KEGG" id="mcos:GM418_11130"/>
<evidence type="ECO:0000256" key="2">
    <source>
        <dbReference type="ARBA" id="ARBA00008133"/>
    </source>
</evidence>
<dbReference type="CDD" id="cd06578">
    <property type="entry name" value="HemD"/>
    <property type="match status" value="1"/>
</dbReference>
<protein>
    <recommendedName>
        <fullName evidence="7 9">Uroporphyrinogen-III synthase</fullName>
        <ecNumber evidence="3 9">4.2.1.75</ecNumber>
    </recommendedName>
</protein>